<name>A0A2K3MJ01_TRIPR</name>
<organism evidence="1 2">
    <name type="scientific">Trifolium pratense</name>
    <name type="common">Red clover</name>
    <dbReference type="NCBI Taxonomy" id="57577"/>
    <lineage>
        <taxon>Eukaryota</taxon>
        <taxon>Viridiplantae</taxon>
        <taxon>Streptophyta</taxon>
        <taxon>Embryophyta</taxon>
        <taxon>Tracheophyta</taxon>
        <taxon>Spermatophyta</taxon>
        <taxon>Magnoliopsida</taxon>
        <taxon>eudicotyledons</taxon>
        <taxon>Gunneridae</taxon>
        <taxon>Pentapetalae</taxon>
        <taxon>rosids</taxon>
        <taxon>fabids</taxon>
        <taxon>Fabales</taxon>
        <taxon>Fabaceae</taxon>
        <taxon>Papilionoideae</taxon>
        <taxon>50 kb inversion clade</taxon>
        <taxon>NPAAA clade</taxon>
        <taxon>Hologalegina</taxon>
        <taxon>IRL clade</taxon>
        <taxon>Trifolieae</taxon>
        <taxon>Trifolium</taxon>
    </lineage>
</organism>
<sequence>MEERNVIGDLDGVIGDAADQDAVDGGCGVFERVKNEFDG</sequence>
<evidence type="ECO:0000313" key="2">
    <source>
        <dbReference type="Proteomes" id="UP000236291"/>
    </source>
</evidence>
<comment type="caution">
    <text evidence="1">The sequence shown here is derived from an EMBL/GenBank/DDBJ whole genome shotgun (WGS) entry which is preliminary data.</text>
</comment>
<reference evidence="1 2" key="1">
    <citation type="journal article" date="2014" name="Am. J. Bot.">
        <title>Genome assembly and annotation for red clover (Trifolium pratense; Fabaceae).</title>
        <authorList>
            <person name="Istvanek J."/>
            <person name="Jaros M."/>
            <person name="Krenek A."/>
            <person name="Repkova J."/>
        </authorList>
    </citation>
    <scope>NUCLEOTIDE SEQUENCE [LARGE SCALE GENOMIC DNA]</scope>
    <source>
        <strain evidence="2">cv. Tatra</strain>
        <tissue evidence="1">Young leaves</tissue>
    </source>
</reference>
<dbReference type="AlphaFoldDB" id="A0A2K3MJ01"/>
<dbReference type="EMBL" id="ASHM01063935">
    <property type="protein sequence ID" value="PNX90770.1"/>
    <property type="molecule type" value="Genomic_DNA"/>
</dbReference>
<protein>
    <submittedName>
        <fullName evidence="1">Uncharacterized protein</fullName>
    </submittedName>
</protein>
<gene>
    <name evidence="1" type="ORF">L195_g046896</name>
</gene>
<evidence type="ECO:0000313" key="1">
    <source>
        <dbReference type="EMBL" id="PNX90770.1"/>
    </source>
</evidence>
<accession>A0A2K3MJ01</accession>
<dbReference type="Proteomes" id="UP000236291">
    <property type="component" value="Unassembled WGS sequence"/>
</dbReference>
<proteinExistence type="predicted"/>
<reference evidence="1 2" key="2">
    <citation type="journal article" date="2017" name="Front. Plant Sci.">
        <title>Gene Classification and Mining of Molecular Markers Useful in Red Clover (Trifolium pratense) Breeding.</title>
        <authorList>
            <person name="Istvanek J."/>
            <person name="Dluhosova J."/>
            <person name="Dluhos P."/>
            <person name="Patkova L."/>
            <person name="Nedelnik J."/>
            <person name="Repkova J."/>
        </authorList>
    </citation>
    <scope>NUCLEOTIDE SEQUENCE [LARGE SCALE GENOMIC DNA]</scope>
    <source>
        <strain evidence="2">cv. Tatra</strain>
        <tissue evidence="1">Young leaves</tissue>
    </source>
</reference>